<proteinExistence type="predicted"/>
<feature type="compositionally biased region" description="Polar residues" evidence="1">
    <location>
        <begin position="205"/>
        <end position="214"/>
    </location>
</feature>
<keyword evidence="3" id="KW-1185">Reference proteome</keyword>
<accession>A0A1X6NTM1</accession>
<reference evidence="2 3" key="1">
    <citation type="submission" date="2017-03" db="EMBL/GenBank/DDBJ databases">
        <title>WGS assembly of Porphyra umbilicalis.</title>
        <authorList>
            <person name="Brawley S.H."/>
            <person name="Blouin N.A."/>
            <person name="Ficko-Blean E."/>
            <person name="Wheeler G.L."/>
            <person name="Lohr M."/>
            <person name="Goodson H.V."/>
            <person name="Jenkins J.W."/>
            <person name="Blaby-Haas C.E."/>
            <person name="Helliwell K.E."/>
            <person name="Chan C."/>
            <person name="Marriage T."/>
            <person name="Bhattacharya D."/>
            <person name="Klein A.S."/>
            <person name="Badis Y."/>
            <person name="Brodie J."/>
            <person name="Cao Y."/>
            <person name="Collen J."/>
            <person name="Dittami S.M."/>
            <person name="Gachon C.M."/>
            <person name="Green B.R."/>
            <person name="Karpowicz S."/>
            <person name="Kim J.W."/>
            <person name="Kudahl U."/>
            <person name="Lin S."/>
            <person name="Michel G."/>
            <person name="Mittag M."/>
            <person name="Olson B.J."/>
            <person name="Pangilinan J."/>
            <person name="Peng Y."/>
            <person name="Qiu H."/>
            <person name="Shu S."/>
            <person name="Singer J.T."/>
            <person name="Smith A.G."/>
            <person name="Sprecher B.N."/>
            <person name="Wagner V."/>
            <person name="Wang W."/>
            <person name="Wang Z.-Y."/>
            <person name="Yan J."/>
            <person name="Yarish C."/>
            <person name="Zoeuner-Riek S."/>
            <person name="Zhuang Y."/>
            <person name="Zou Y."/>
            <person name="Lindquist E.A."/>
            <person name="Grimwood J."/>
            <person name="Barry K."/>
            <person name="Rokhsar D.S."/>
            <person name="Schmutz J."/>
            <person name="Stiller J.W."/>
            <person name="Grossman A.R."/>
            <person name="Prochnik S.E."/>
        </authorList>
    </citation>
    <scope>NUCLEOTIDE SEQUENCE [LARGE SCALE GENOMIC DNA]</scope>
    <source>
        <strain evidence="2">4086291</strain>
    </source>
</reference>
<organism evidence="2 3">
    <name type="scientific">Porphyra umbilicalis</name>
    <name type="common">Purple laver</name>
    <name type="synonym">Red alga</name>
    <dbReference type="NCBI Taxonomy" id="2786"/>
    <lineage>
        <taxon>Eukaryota</taxon>
        <taxon>Rhodophyta</taxon>
        <taxon>Bangiophyceae</taxon>
        <taxon>Bangiales</taxon>
        <taxon>Bangiaceae</taxon>
        <taxon>Porphyra</taxon>
    </lineage>
</organism>
<dbReference type="AlphaFoldDB" id="A0A1X6NTM1"/>
<feature type="region of interest" description="Disordered" evidence="1">
    <location>
        <begin position="1"/>
        <end position="233"/>
    </location>
</feature>
<evidence type="ECO:0000313" key="3">
    <source>
        <dbReference type="Proteomes" id="UP000218209"/>
    </source>
</evidence>
<evidence type="ECO:0000256" key="1">
    <source>
        <dbReference type="SAM" id="MobiDB-lite"/>
    </source>
</evidence>
<feature type="region of interest" description="Disordered" evidence="1">
    <location>
        <begin position="294"/>
        <end position="320"/>
    </location>
</feature>
<protein>
    <submittedName>
        <fullName evidence="2">Uncharacterized protein</fullName>
    </submittedName>
</protein>
<feature type="compositionally biased region" description="Basic residues" evidence="1">
    <location>
        <begin position="174"/>
        <end position="188"/>
    </location>
</feature>
<gene>
    <name evidence="2" type="ORF">BU14_0490s0013</name>
</gene>
<dbReference type="EMBL" id="KV919099">
    <property type="protein sequence ID" value="OSX71915.1"/>
    <property type="molecule type" value="Genomic_DNA"/>
</dbReference>
<feature type="compositionally biased region" description="Basic residues" evidence="1">
    <location>
        <begin position="295"/>
        <end position="304"/>
    </location>
</feature>
<name>A0A1X6NTM1_PORUM</name>
<sequence length="332" mass="35998">MPVAEPTPPRPTRPSHGRRARGAATLPSVATFPLPVAVHAAAKTAPPPAESLQRPRPKTGGLTAAPMRPRAEPSAHCHIPPLTPSMRPSRRPPRLRALLPPPRRGHGHSVRPGTARTGFAPSLPPSPPLPLLRSQPPRRHCPSRPRRGCGRHARGAAALRAVADPPPAAERSRPPPRPRRHRPNRRRPPPYPSVYPTAAPVRSPSKPSQHSRSAVDTDDATEGPPAEPSPRFRPPVVAAATALLGRHPSSGRLPFLCRRRFARDATRRAVTAPPHPAIDAATALVLPHAELRATRTPHSHRHHRSCADTPRAVAARPARHRLHQRCARNVTY</sequence>
<feature type="compositionally biased region" description="Pro residues" evidence="1">
    <location>
        <begin position="1"/>
        <end position="12"/>
    </location>
</feature>
<feature type="compositionally biased region" description="Basic residues" evidence="1">
    <location>
        <begin position="136"/>
        <end position="154"/>
    </location>
</feature>
<dbReference type="Proteomes" id="UP000218209">
    <property type="component" value="Unassembled WGS sequence"/>
</dbReference>
<evidence type="ECO:0000313" key="2">
    <source>
        <dbReference type="EMBL" id="OSX71915.1"/>
    </source>
</evidence>